<dbReference type="Gene3D" id="2.60.120.1200">
    <property type="match status" value="1"/>
</dbReference>
<evidence type="ECO:0000313" key="4">
    <source>
        <dbReference type="EMBL" id="MCA4703600.1"/>
    </source>
</evidence>
<accession>A0AAW4T2C7</accession>
<dbReference type="RefSeq" id="WP_225450652.1">
    <property type="nucleotide sequence ID" value="NZ_JAIWXC010000014.1"/>
</dbReference>
<dbReference type="Pfam" id="PF18206">
    <property type="entry name" value="Porphyrn_cat_1"/>
    <property type="match status" value="1"/>
</dbReference>
<dbReference type="InterPro" id="IPR041224">
    <property type="entry name" value="BPA_C"/>
</dbReference>
<dbReference type="Proteomes" id="UP001198461">
    <property type="component" value="Unassembled WGS sequence"/>
</dbReference>
<sequence>MSMKQLMTKMKIKNLFSAIMLCCSMVANSQSAITIDPATQRYLGDESDFKREKFVAFHALFTEPDADFEKFKKDFNIDSDYMGSRRFYYPIAKAKNGKIPAVKKTYDGERKVFEHIATAPPSALFYDKKINYGKTDFMPYISDVSNYVAKALRDEWEQVPRFLEPFNEPMVHAGDFATGLKGADKKAAIEAIVTYICKYHREVARAVKSMPELKNVEIMGFGSAFPEFEANDFGLWKSRFKQFIDIAGEDIDILSLHLYDGSGVNNAGGRRSGSNLEAILDILQTYSYIKLGKPLPIAITEYGRLVPNQPEWAKATGAVGNKLDKKVTTKVSNYHPVTNSQAVRSQLHMVMSFMNRQNELVRTVPFTIGKAPQSAMYSKSSLWVKQADGSYEYSNRIYFFEMLKEIKGKQVVVKSDNVDIQALGYVDGNRLFLMLNNLNDNANEVKLNLCSAGDVKNVNVKTLKIFADKEPVLKNLKSKNAPENITLAYGETAVITYEFKNKIKFDSKVVRTKYYSQTYLQPIQAGKNLNFTFDGVKGGVGDVVLRLGIGRKHGLAVVPDSIKINGNVVDVKSDVIKGYDQHTRKQFFGALEIPIPANIVNNGKNNLSVEFADDGGYVTSAILQIER</sequence>
<feature type="signal peptide" evidence="1">
    <location>
        <begin position="1"/>
        <end position="29"/>
    </location>
</feature>
<dbReference type="Gene3D" id="3.20.20.80">
    <property type="entry name" value="Glycosidases"/>
    <property type="match status" value="1"/>
</dbReference>
<evidence type="ECO:0000259" key="2">
    <source>
        <dbReference type="Pfam" id="PF18040"/>
    </source>
</evidence>
<name>A0AAW4T2C7_9BACE</name>
<reference evidence="4" key="1">
    <citation type="submission" date="2023-08" db="EMBL/GenBank/DDBJ databases">
        <title>Mucin Metabolism Genes Underlie the Key Renovations of Bacteroides xylanisolvens Genomes in Captive Great Apes.</title>
        <authorList>
            <person name="Nishida A.H."/>
        </authorList>
    </citation>
    <scope>NUCLEOTIDE SEQUENCE</scope>
    <source>
        <strain evidence="4">P13.H9</strain>
    </source>
</reference>
<dbReference type="InterPro" id="IPR017853">
    <property type="entry name" value="GH"/>
</dbReference>
<gene>
    <name evidence="4" type="ORF">LD004_08220</name>
</gene>
<protein>
    <recommendedName>
        <fullName evidence="6">Beta-porphyranase A</fullName>
    </recommendedName>
</protein>
<keyword evidence="1" id="KW-0732">Signal</keyword>
<comment type="caution">
    <text evidence="4">The sequence shown here is derived from an EMBL/GenBank/DDBJ whole genome shotgun (WGS) entry which is preliminary data.</text>
</comment>
<dbReference type="AlphaFoldDB" id="A0AAW4T2C7"/>
<feature type="domain" description="Beta-porphyranase A C-terminal" evidence="2">
    <location>
        <begin position="530"/>
        <end position="625"/>
    </location>
</feature>
<dbReference type="Gene3D" id="2.60.40.1180">
    <property type="entry name" value="Golgi alpha-mannosidase II"/>
    <property type="match status" value="1"/>
</dbReference>
<evidence type="ECO:0000256" key="1">
    <source>
        <dbReference type="SAM" id="SignalP"/>
    </source>
</evidence>
<dbReference type="EMBL" id="JAIWYE010000017">
    <property type="protein sequence ID" value="MCA4703600.1"/>
    <property type="molecule type" value="Genomic_DNA"/>
</dbReference>
<dbReference type="SUPFAM" id="SSF51445">
    <property type="entry name" value="(Trans)glycosidases"/>
    <property type="match status" value="1"/>
</dbReference>
<organism evidence="4 5">
    <name type="scientific">Bacteroides xylanisolvens</name>
    <dbReference type="NCBI Taxonomy" id="371601"/>
    <lineage>
        <taxon>Bacteria</taxon>
        <taxon>Pseudomonadati</taxon>
        <taxon>Bacteroidota</taxon>
        <taxon>Bacteroidia</taxon>
        <taxon>Bacteroidales</taxon>
        <taxon>Bacteroidaceae</taxon>
        <taxon>Bacteroides</taxon>
    </lineage>
</organism>
<dbReference type="InterPro" id="IPR040527">
    <property type="entry name" value="Beta-sand_Porphyrn"/>
</dbReference>
<feature type="domain" description="Porphyranase beta-sandwich" evidence="3">
    <location>
        <begin position="419"/>
        <end position="521"/>
    </location>
</feature>
<feature type="chain" id="PRO_5043868050" description="Beta-porphyranase A" evidence="1">
    <location>
        <begin position="30"/>
        <end position="627"/>
    </location>
</feature>
<dbReference type="CDD" id="cd21510">
    <property type="entry name" value="agarase_cat"/>
    <property type="match status" value="1"/>
</dbReference>
<proteinExistence type="predicted"/>
<evidence type="ECO:0000313" key="5">
    <source>
        <dbReference type="Proteomes" id="UP001198461"/>
    </source>
</evidence>
<evidence type="ECO:0000259" key="3">
    <source>
        <dbReference type="Pfam" id="PF18206"/>
    </source>
</evidence>
<evidence type="ECO:0008006" key="6">
    <source>
        <dbReference type="Google" id="ProtNLM"/>
    </source>
</evidence>
<dbReference type="Pfam" id="PF18040">
    <property type="entry name" value="BPA_C"/>
    <property type="match status" value="1"/>
</dbReference>
<dbReference type="InterPro" id="IPR013780">
    <property type="entry name" value="Glyco_hydro_b"/>
</dbReference>